<sequence>MGQAEWYPLATEGEKQAVKRLMTHYPRMSKTLKELAAREPLAQREQQVKYSLEYIVRNIEMAVRLIQDDEVREITEFRYLKKHSRQQTLIRWNKVTDRTVDRYLNDGIESV</sequence>
<dbReference type="Proteomes" id="UP000029453">
    <property type="component" value="Unassembled WGS sequence"/>
</dbReference>
<keyword evidence="2" id="KW-1185">Reference proteome</keyword>
<feature type="non-terminal residue" evidence="1">
    <location>
        <position position="111"/>
    </location>
</feature>
<protein>
    <submittedName>
        <fullName evidence="1">Permease component</fullName>
    </submittedName>
</protein>
<dbReference type="EMBL" id="BALG01000011">
    <property type="protein sequence ID" value="GAC40841.1"/>
    <property type="molecule type" value="Genomic_DNA"/>
</dbReference>
<dbReference type="RefSeq" id="WP_006284064.1">
    <property type="nucleotide sequence ID" value="NZ_BALG01000011.1"/>
</dbReference>
<organism evidence="1 2">
    <name type="scientific">Paenibacillus popilliae ATCC 14706</name>
    <dbReference type="NCBI Taxonomy" id="1212764"/>
    <lineage>
        <taxon>Bacteria</taxon>
        <taxon>Bacillati</taxon>
        <taxon>Bacillota</taxon>
        <taxon>Bacilli</taxon>
        <taxon>Bacillales</taxon>
        <taxon>Paenibacillaceae</taxon>
        <taxon>Paenibacillus</taxon>
    </lineage>
</organism>
<name>M9LL54_PAEPP</name>
<dbReference type="OrthoDB" id="2616749at2"/>
<accession>M9LL54</accession>
<reference evidence="1 2" key="1">
    <citation type="submission" date="2012-10" db="EMBL/GenBank/DDBJ databases">
        <title>Draft Genome Sequence of Paenibacillus popilliae ATCC 14706T.</title>
        <authorList>
            <person name="Iiyama K."/>
            <person name="Mori K."/>
            <person name="Mon H."/>
            <person name="Chieda Y."/>
            <person name="Lee J.M."/>
            <person name="Kusakabe T."/>
            <person name="Tashiro K."/>
            <person name="Asano S."/>
            <person name="Yasunaga-Aoki C."/>
            <person name="Shimizu S."/>
        </authorList>
    </citation>
    <scope>NUCLEOTIDE SEQUENCE [LARGE SCALE GENOMIC DNA]</scope>
    <source>
        <strain evidence="1 2">ATCC 14706</strain>
    </source>
</reference>
<gene>
    <name evidence="1" type="ORF">PPOP_0169</name>
</gene>
<comment type="caution">
    <text evidence="1">The sequence shown here is derived from an EMBL/GenBank/DDBJ whole genome shotgun (WGS) entry which is preliminary data.</text>
</comment>
<evidence type="ECO:0000313" key="2">
    <source>
        <dbReference type="Proteomes" id="UP000029453"/>
    </source>
</evidence>
<dbReference type="AlphaFoldDB" id="M9LL54"/>
<evidence type="ECO:0000313" key="1">
    <source>
        <dbReference type="EMBL" id="GAC40841.1"/>
    </source>
</evidence>
<proteinExistence type="predicted"/>